<evidence type="ECO:0000313" key="1">
    <source>
        <dbReference type="EMBL" id="MDW8549338.1"/>
    </source>
</evidence>
<protein>
    <submittedName>
        <fullName evidence="1">Four helix bundle protein</fullName>
    </submittedName>
</protein>
<accession>A0ABU4JI41</accession>
<sequence length="40" mass="4632">MNFLSYSEGSLEEVKYYLILAKGLNYISLVDFEKLILDAE</sequence>
<gene>
    <name evidence="1" type="ORF">NG800_010470</name>
</gene>
<evidence type="ECO:0000313" key="2">
    <source>
        <dbReference type="Proteomes" id="UP001204439"/>
    </source>
</evidence>
<proteinExistence type="predicted"/>
<dbReference type="EMBL" id="JAMXLT020000017">
    <property type="protein sequence ID" value="MDW8549338.1"/>
    <property type="molecule type" value="Genomic_DNA"/>
</dbReference>
<keyword evidence="2" id="KW-1185">Reference proteome</keyword>
<comment type="caution">
    <text evidence="1">The sequence shown here is derived from an EMBL/GenBank/DDBJ whole genome shotgun (WGS) entry which is preliminary data.</text>
</comment>
<dbReference type="RefSeq" id="WP_086048212.1">
    <property type="nucleotide sequence ID" value="NZ_JAMXLT020000017.1"/>
</dbReference>
<dbReference type="InterPro" id="IPR036583">
    <property type="entry name" value="23S_rRNA_IVS_sf"/>
</dbReference>
<organism evidence="1 2">
    <name type="scientific">Epilithonimonas ginsengisoli</name>
    <dbReference type="NCBI Taxonomy" id="1245592"/>
    <lineage>
        <taxon>Bacteria</taxon>
        <taxon>Pseudomonadati</taxon>
        <taxon>Bacteroidota</taxon>
        <taxon>Flavobacteriia</taxon>
        <taxon>Flavobacteriales</taxon>
        <taxon>Weeksellaceae</taxon>
        <taxon>Chryseobacterium group</taxon>
        <taxon>Epilithonimonas</taxon>
    </lineage>
</organism>
<name>A0ABU4JI41_9FLAO</name>
<dbReference type="Gene3D" id="1.20.1440.60">
    <property type="entry name" value="23S rRNA-intervening sequence"/>
    <property type="match status" value="1"/>
</dbReference>
<dbReference type="InterPro" id="IPR012657">
    <property type="entry name" value="23S_rRNA-intervening_sequence"/>
</dbReference>
<dbReference type="SUPFAM" id="SSF158446">
    <property type="entry name" value="IVS-encoded protein-like"/>
    <property type="match status" value="1"/>
</dbReference>
<dbReference type="NCBIfam" id="TIGR02436">
    <property type="entry name" value="four helix bundle protein"/>
    <property type="match status" value="1"/>
</dbReference>
<reference evidence="1 2" key="1">
    <citation type="submission" date="2023-11" db="EMBL/GenBank/DDBJ databases">
        <title>First isolation, identification, and characterization of non-pathogenic Epilithonimonas ginsengisoli isolated from diseased farmed rainbow trout (Oncorhynchus mykiss) in Chile.</title>
        <authorList>
            <person name="Miranda C.D."/>
            <person name="Irgang R."/>
            <person name="Concha C."/>
            <person name="Rojas R."/>
            <person name="Avendano R."/>
        </authorList>
    </citation>
    <scope>NUCLEOTIDE SEQUENCE [LARGE SCALE GENOMIC DNA]</scope>
    <source>
        <strain evidence="1 2">FP99</strain>
    </source>
</reference>
<dbReference type="Proteomes" id="UP001204439">
    <property type="component" value="Unassembled WGS sequence"/>
</dbReference>